<feature type="compositionally biased region" description="Pro residues" evidence="2">
    <location>
        <begin position="25"/>
        <end position="37"/>
    </location>
</feature>
<dbReference type="InterPro" id="IPR029052">
    <property type="entry name" value="Metallo-depent_PP-like"/>
</dbReference>
<evidence type="ECO:0000256" key="1">
    <source>
        <dbReference type="ARBA" id="ARBA00005662"/>
    </source>
</evidence>
<dbReference type="InterPro" id="IPR019079">
    <property type="entry name" value="Capsule_synth_CapA"/>
</dbReference>
<dbReference type="Gene3D" id="3.60.21.10">
    <property type="match status" value="1"/>
</dbReference>
<dbReference type="PANTHER" id="PTHR33393:SF13">
    <property type="entry name" value="PGA BIOSYNTHESIS PROTEIN CAPA"/>
    <property type="match status" value="1"/>
</dbReference>
<proteinExistence type="inferred from homology"/>
<dbReference type="CDD" id="cd07381">
    <property type="entry name" value="MPP_CapA"/>
    <property type="match status" value="1"/>
</dbReference>
<sequence>MLLALVACLAAACTGSPVVTTSSRLPPPPASSEPPPLPSFTLAAGGDILVHPLLTEQADRDGDRDFVPLLDGLRPAIDADLSICHLETPLSEPGAPTYGYPAFSAPPEIATALKTIGYDSCSTASNHTLDRGSGAIKTTLDVLDAAGLHHTGSFRTPAESSTPLLLDAKGVKVGHIAFTYGFNGIPLPQPWMANQLSVEGVLDAARAARAAGAEVVVASLHWGAEYQHEATPEQREMAAAILADPAVDLIIGTHVHAVQPIERINGKWVVYGMGNEVARHSEPRGITEEGIVTRFKFVKGAGGWTVEHAEYIPTLVEFGPPIRVVDLTRSPATPRRTEALARTDGVVRSMGVQGLGRP</sequence>
<evidence type="ECO:0000256" key="2">
    <source>
        <dbReference type="SAM" id="MobiDB-lite"/>
    </source>
</evidence>
<dbReference type="SMART" id="SM00854">
    <property type="entry name" value="PGA_cap"/>
    <property type="match status" value="1"/>
</dbReference>
<accession>A0A841CK54</accession>
<dbReference type="EMBL" id="JACHJN010000004">
    <property type="protein sequence ID" value="MBB5956558.1"/>
    <property type="molecule type" value="Genomic_DNA"/>
</dbReference>
<comment type="caution">
    <text evidence="4">The sequence shown here is derived from an EMBL/GenBank/DDBJ whole genome shotgun (WGS) entry which is preliminary data.</text>
</comment>
<dbReference type="PANTHER" id="PTHR33393">
    <property type="entry name" value="POLYGLUTAMINE SYNTHESIS ACCESSORY PROTEIN RV0574C-RELATED"/>
    <property type="match status" value="1"/>
</dbReference>
<name>A0A841CK54_9PSEU</name>
<keyword evidence="5" id="KW-1185">Reference proteome</keyword>
<dbReference type="Proteomes" id="UP000547510">
    <property type="component" value="Unassembled WGS sequence"/>
</dbReference>
<protein>
    <submittedName>
        <fullName evidence="4">Poly-gamma-glutamate synthesis protein (Capsule biosynthesis protein)</fullName>
    </submittedName>
</protein>
<dbReference type="AlphaFoldDB" id="A0A841CK54"/>
<dbReference type="Pfam" id="PF09587">
    <property type="entry name" value="PGA_cap"/>
    <property type="match status" value="1"/>
</dbReference>
<dbReference type="RefSeq" id="WP_312864926.1">
    <property type="nucleotide sequence ID" value="NZ_JACHJN010000004.1"/>
</dbReference>
<feature type="domain" description="Capsule synthesis protein CapA" evidence="3">
    <location>
        <begin position="41"/>
        <end position="280"/>
    </location>
</feature>
<feature type="region of interest" description="Disordered" evidence="2">
    <location>
        <begin position="18"/>
        <end position="37"/>
    </location>
</feature>
<reference evidence="4 5" key="1">
    <citation type="submission" date="2020-08" db="EMBL/GenBank/DDBJ databases">
        <title>Genomic Encyclopedia of Type Strains, Phase III (KMG-III): the genomes of soil and plant-associated and newly described type strains.</title>
        <authorList>
            <person name="Whitman W."/>
        </authorList>
    </citation>
    <scope>NUCLEOTIDE SEQUENCE [LARGE SCALE GENOMIC DNA]</scope>
    <source>
        <strain evidence="4 5">CECT 8640</strain>
    </source>
</reference>
<organism evidence="4 5">
    <name type="scientific">Saccharothrix tamanrassetensis</name>
    <dbReference type="NCBI Taxonomy" id="1051531"/>
    <lineage>
        <taxon>Bacteria</taxon>
        <taxon>Bacillati</taxon>
        <taxon>Actinomycetota</taxon>
        <taxon>Actinomycetes</taxon>
        <taxon>Pseudonocardiales</taxon>
        <taxon>Pseudonocardiaceae</taxon>
        <taxon>Saccharothrix</taxon>
    </lineage>
</organism>
<evidence type="ECO:0000313" key="5">
    <source>
        <dbReference type="Proteomes" id="UP000547510"/>
    </source>
</evidence>
<dbReference type="SUPFAM" id="SSF56300">
    <property type="entry name" value="Metallo-dependent phosphatases"/>
    <property type="match status" value="1"/>
</dbReference>
<comment type="similarity">
    <text evidence="1">Belongs to the CapA family.</text>
</comment>
<evidence type="ECO:0000259" key="3">
    <source>
        <dbReference type="SMART" id="SM00854"/>
    </source>
</evidence>
<evidence type="ECO:0000313" key="4">
    <source>
        <dbReference type="EMBL" id="MBB5956558.1"/>
    </source>
</evidence>
<dbReference type="InterPro" id="IPR052169">
    <property type="entry name" value="CW_Biosynth-Accessory"/>
</dbReference>
<gene>
    <name evidence="4" type="ORF">FHS29_003144</name>
</gene>